<keyword evidence="8" id="KW-1185">Reference proteome</keyword>
<evidence type="ECO:0000256" key="2">
    <source>
        <dbReference type="ARBA" id="ARBA00011974"/>
    </source>
</evidence>
<dbReference type="EC" id="3.2.2.9" evidence="2"/>
<sequence>MLIHSGLILTGDQFIDPIYIKKILKNFKDVIAVEMEGAAVGHVSHIFNVPFIVIRSICDIVNKEKNEVEYNKFFELAAFNSAKVVQEILRIL</sequence>
<gene>
    <name evidence="7" type="ORF">HNR35_000956</name>
</gene>
<dbReference type="PANTHER" id="PTHR46832">
    <property type="entry name" value="5'-METHYLTHIOADENOSINE/S-ADENOSYLHOMOCYSTEINE NUCLEOSIDASE"/>
    <property type="match status" value="1"/>
</dbReference>
<dbReference type="Gene3D" id="3.40.50.1580">
    <property type="entry name" value="Nucleoside phosphorylase domain"/>
    <property type="match status" value="1"/>
</dbReference>
<dbReference type="NCBIfam" id="TIGR01704">
    <property type="entry name" value="MTA_SAH-Nsdase"/>
    <property type="match status" value="1"/>
</dbReference>
<dbReference type="GO" id="GO:0008782">
    <property type="term" value="F:adenosylhomocysteine nucleosidase activity"/>
    <property type="evidence" value="ECO:0007669"/>
    <property type="project" value="UniProtKB-EC"/>
</dbReference>
<evidence type="ECO:0000259" key="6">
    <source>
        <dbReference type="Pfam" id="PF01048"/>
    </source>
</evidence>
<comment type="caution">
    <text evidence="7">The sequence shown here is derived from an EMBL/GenBank/DDBJ whole genome shotgun (WGS) entry which is preliminary data.</text>
</comment>
<dbReference type="PANTHER" id="PTHR46832:SF1">
    <property type="entry name" value="5'-METHYLTHIOADENOSINE_S-ADENOSYLHOMOCYSTEINE NUCLEOSIDASE"/>
    <property type="match status" value="1"/>
</dbReference>
<evidence type="ECO:0000256" key="1">
    <source>
        <dbReference type="ARBA" id="ARBA00004945"/>
    </source>
</evidence>
<organism evidence="7 8">
    <name type="scientific">Borreliella spielmanii</name>
    <dbReference type="NCBI Taxonomy" id="88916"/>
    <lineage>
        <taxon>Bacteria</taxon>
        <taxon>Pseudomonadati</taxon>
        <taxon>Spirochaetota</taxon>
        <taxon>Spirochaetia</taxon>
        <taxon>Spirochaetales</taxon>
        <taxon>Borreliaceae</taxon>
        <taxon>Borreliella</taxon>
    </lineage>
</organism>
<keyword evidence="5" id="KW-0486">Methionine biosynthesis</keyword>
<evidence type="ECO:0000256" key="4">
    <source>
        <dbReference type="ARBA" id="ARBA00022801"/>
    </source>
</evidence>
<keyword evidence="4 7" id="KW-0378">Hydrolase</keyword>
<reference evidence="7 8" key="1">
    <citation type="submission" date="2020-08" db="EMBL/GenBank/DDBJ databases">
        <title>Genomic Encyclopedia of Type Strains, Phase IV (KMG-IV): sequencing the most valuable type-strain genomes for metagenomic binning, comparative biology and taxonomic classification.</title>
        <authorList>
            <person name="Goeker M."/>
        </authorList>
    </citation>
    <scope>NUCLEOTIDE SEQUENCE [LARGE SCALE GENOMIC DNA]</scope>
    <source>
        <strain evidence="7 8">DSM 16813</strain>
    </source>
</reference>
<feature type="domain" description="Nucleoside phosphorylase" evidence="6">
    <location>
        <begin position="3"/>
        <end position="90"/>
    </location>
</feature>
<proteinExistence type="predicted"/>
<name>A0ABR6P7M0_9SPIR</name>
<keyword evidence="7" id="KW-0326">Glycosidase</keyword>
<dbReference type="Pfam" id="PF01048">
    <property type="entry name" value="PNP_UDP_1"/>
    <property type="match status" value="1"/>
</dbReference>
<comment type="pathway">
    <text evidence="1">Amino-acid biosynthesis; L-methionine biosynthesis via salvage pathway; S-methyl-5-thio-alpha-D-ribose 1-phosphate from S-methyl-5'-thioadenosine (hydrolase route): step 1/2.</text>
</comment>
<keyword evidence="3" id="KW-0028">Amino-acid biosynthesis</keyword>
<evidence type="ECO:0000313" key="7">
    <source>
        <dbReference type="EMBL" id="MBB6031953.1"/>
    </source>
</evidence>
<dbReference type="CDD" id="cd09008">
    <property type="entry name" value="MTAN"/>
    <property type="match status" value="1"/>
</dbReference>
<dbReference type="SUPFAM" id="SSF53167">
    <property type="entry name" value="Purine and uridine phosphorylases"/>
    <property type="match status" value="1"/>
</dbReference>
<evidence type="ECO:0000313" key="8">
    <source>
        <dbReference type="Proteomes" id="UP000566276"/>
    </source>
</evidence>
<accession>A0ABR6P7M0</accession>
<dbReference type="InterPro" id="IPR010049">
    <property type="entry name" value="MTA_SAH_Nsdase"/>
</dbReference>
<evidence type="ECO:0000256" key="5">
    <source>
        <dbReference type="ARBA" id="ARBA00023167"/>
    </source>
</evidence>
<dbReference type="Proteomes" id="UP000566276">
    <property type="component" value="Unassembled WGS sequence"/>
</dbReference>
<dbReference type="InterPro" id="IPR035994">
    <property type="entry name" value="Nucleoside_phosphorylase_sf"/>
</dbReference>
<protein>
    <recommendedName>
        <fullName evidence="2">adenosylhomocysteine nucleosidase</fullName>
        <ecNumber evidence="2">3.2.2.9</ecNumber>
    </recommendedName>
</protein>
<dbReference type="InterPro" id="IPR000845">
    <property type="entry name" value="Nucleoside_phosphorylase_d"/>
</dbReference>
<evidence type="ECO:0000256" key="3">
    <source>
        <dbReference type="ARBA" id="ARBA00022605"/>
    </source>
</evidence>
<dbReference type="EMBL" id="JACHFA010000005">
    <property type="protein sequence ID" value="MBB6031953.1"/>
    <property type="molecule type" value="Genomic_DNA"/>
</dbReference>